<dbReference type="PROSITE" id="PS50048">
    <property type="entry name" value="ZN2_CY6_FUNGAL_2"/>
    <property type="match status" value="1"/>
</dbReference>
<dbReference type="eggNOG" id="ENOG502S5NV">
    <property type="taxonomic scope" value="Eukaryota"/>
</dbReference>
<dbReference type="PANTHER" id="PTHR47659:SF4">
    <property type="entry name" value="ZN(II)2CYS6 TRANSCRIPTION FACTOR (EUROFUNG)"/>
    <property type="match status" value="1"/>
</dbReference>
<dbReference type="STRING" id="341663.Q0CMM7"/>
<keyword evidence="5" id="KW-0804">Transcription</keyword>
<keyword evidence="4" id="KW-0238">DNA-binding</keyword>
<keyword evidence="3" id="KW-0805">Transcription regulation</keyword>
<dbReference type="SUPFAM" id="SSF57701">
    <property type="entry name" value="Zn2/Cys6 DNA-binding domain"/>
    <property type="match status" value="1"/>
</dbReference>
<keyword evidence="6" id="KW-0539">Nucleus</keyword>
<dbReference type="InterPro" id="IPR050335">
    <property type="entry name" value="ERT1_acuK_gluconeogen_tf"/>
</dbReference>
<accession>Q0CMM7</accession>
<dbReference type="EMBL" id="CH476600">
    <property type="protein sequence ID" value="EAU34126.1"/>
    <property type="molecule type" value="Genomic_DNA"/>
</dbReference>
<dbReference type="GO" id="GO:0009893">
    <property type="term" value="P:positive regulation of metabolic process"/>
    <property type="evidence" value="ECO:0007669"/>
    <property type="project" value="UniProtKB-ARBA"/>
</dbReference>
<evidence type="ECO:0000256" key="2">
    <source>
        <dbReference type="ARBA" id="ARBA00022833"/>
    </source>
</evidence>
<dbReference type="Proteomes" id="UP000007963">
    <property type="component" value="Unassembled WGS sequence"/>
</dbReference>
<evidence type="ECO:0000256" key="6">
    <source>
        <dbReference type="ARBA" id="ARBA00023242"/>
    </source>
</evidence>
<dbReference type="InterPro" id="IPR001138">
    <property type="entry name" value="Zn2Cys6_DnaBD"/>
</dbReference>
<reference evidence="11" key="1">
    <citation type="submission" date="2005-09" db="EMBL/GenBank/DDBJ databases">
        <title>Annotation of the Aspergillus terreus NIH2624 genome.</title>
        <authorList>
            <person name="Birren B.W."/>
            <person name="Lander E.S."/>
            <person name="Galagan J.E."/>
            <person name="Nusbaum C."/>
            <person name="Devon K."/>
            <person name="Henn M."/>
            <person name="Ma L.-J."/>
            <person name="Jaffe D.B."/>
            <person name="Butler J."/>
            <person name="Alvarez P."/>
            <person name="Gnerre S."/>
            <person name="Grabherr M."/>
            <person name="Kleber M."/>
            <person name="Mauceli E.W."/>
            <person name="Brockman W."/>
            <person name="Rounsley S."/>
            <person name="Young S.K."/>
            <person name="LaButti K."/>
            <person name="Pushparaj V."/>
            <person name="DeCaprio D."/>
            <person name="Crawford M."/>
            <person name="Koehrsen M."/>
            <person name="Engels R."/>
            <person name="Montgomery P."/>
            <person name="Pearson M."/>
            <person name="Howarth C."/>
            <person name="Larson L."/>
            <person name="Luoma S."/>
            <person name="White J."/>
            <person name="Alvarado L."/>
            <person name="Kodira C.D."/>
            <person name="Zeng Q."/>
            <person name="Oleary S."/>
            <person name="Yandava C."/>
            <person name="Denning D.W."/>
            <person name="Nierman W.C."/>
            <person name="Milne T."/>
            <person name="Madden K."/>
        </authorList>
    </citation>
    <scope>NUCLEOTIDE SEQUENCE [LARGE SCALE GENOMIC DNA]</scope>
    <source>
        <strain evidence="11">NIH 2624 / FGSC A1156</strain>
    </source>
</reference>
<dbReference type="SMART" id="SM00066">
    <property type="entry name" value="GAL4"/>
    <property type="match status" value="1"/>
</dbReference>
<dbReference type="OrthoDB" id="5575144at2759"/>
<proteinExistence type="predicted"/>
<dbReference type="RefSeq" id="XP_001214235.1">
    <property type="nucleotide sequence ID" value="XM_001214235.1"/>
</dbReference>
<dbReference type="OMA" id="KEATCVD"/>
<evidence type="ECO:0000256" key="3">
    <source>
        <dbReference type="ARBA" id="ARBA00023015"/>
    </source>
</evidence>
<feature type="compositionally biased region" description="Low complexity" evidence="8">
    <location>
        <begin position="30"/>
        <end position="65"/>
    </location>
</feature>
<dbReference type="Pfam" id="PF00172">
    <property type="entry name" value="Zn_clus"/>
    <property type="match status" value="1"/>
</dbReference>
<keyword evidence="1" id="KW-0479">Metal-binding</keyword>
<gene>
    <name evidence="10" type="ORF">ATEG_05057</name>
</gene>
<dbReference type="VEuPathDB" id="FungiDB:ATEG_05057"/>
<keyword evidence="2" id="KW-0862">Zinc</keyword>
<feature type="region of interest" description="Disordered" evidence="8">
    <location>
        <begin position="114"/>
        <end position="133"/>
    </location>
</feature>
<evidence type="ECO:0000256" key="5">
    <source>
        <dbReference type="ARBA" id="ARBA00023163"/>
    </source>
</evidence>
<evidence type="ECO:0000256" key="1">
    <source>
        <dbReference type="ARBA" id="ARBA00022723"/>
    </source>
</evidence>
<evidence type="ECO:0000313" key="10">
    <source>
        <dbReference type="EMBL" id="EAU34126.1"/>
    </source>
</evidence>
<feature type="region of interest" description="Disordered" evidence="8">
    <location>
        <begin position="442"/>
        <end position="499"/>
    </location>
</feature>
<evidence type="ECO:0000256" key="7">
    <source>
        <dbReference type="ARBA" id="ARBA00040750"/>
    </source>
</evidence>
<evidence type="ECO:0000313" key="11">
    <source>
        <dbReference type="Proteomes" id="UP000007963"/>
    </source>
</evidence>
<dbReference type="GO" id="GO:0000981">
    <property type="term" value="F:DNA-binding transcription factor activity, RNA polymerase II-specific"/>
    <property type="evidence" value="ECO:0007669"/>
    <property type="project" value="InterPro"/>
</dbReference>
<feature type="region of interest" description="Disordered" evidence="8">
    <location>
        <begin position="1"/>
        <end position="93"/>
    </location>
</feature>
<feature type="compositionally biased region" description="Polar residues" evidence="8">
    <location>
        <begin position="82"/>
        <end position="91"/>
    </location>
</feature>
<dbReference type="InterPro" id="IPR036864">
    <property type="entry name" value="Zn2-C6_fun-type_DNA-bd_sf"/>
</dbReference>
<organism evidence="10 11">
    <name type="scientific">Aspergillus terreus (strain NIH 2624 / FGSC A1156)</name>
    <dbReference type="NCBI Taxonomy" id="341663"/>
    <lineage>
        <taxon>Eukaryota</taxon>
        <taxon>Fungi</taxon>
        <taxon>Dikarya</taxon>
        <taxon>Ascomycota</taxon>
        <taxon>Pezizomycotina</taxon>
        <taxon>Eurotiomycetes</taxon>
        <taxon>Eurotiomycetidae</taxon>
        <taxon>Eurotiales</taxon>
        <taxon>Aspergillaceae</taxon>
        <taxon>Aspergillus</taxon>
        <taxon>Aspergillus subgen. Circumdati</taxon>
    </lineage>
</organism>
<dbReference type="GeneID" id="4321058"/>
<dbReference type="AlphaFoldDB" id="Q0CMM7"/>
<evidence type="ECO:0000259" key="9">
    <source>
        <dbReference type="PROSITE" id="PS50048"/>
    </source>
</evidence>
<dbReference type="HOGENOM" id="CLU_038697_0_0_1"/>
<dbReference type="Gene3D" id="4.10.240.10">
    <property type="entry name" value="Zn(2)-C6 fungal-type DNA-binding domain"/>
    <property type="match status" value="1"/>
</dbReference>
<dbReference type="GO" id="GO:0003677">
    <property type="term" value="F:DNA binding"/>
    <property type="evidence" value="ECO:0007669"/>
    <property type="project" value="UniProtKB-KW"/>
</dbReference>
<feature type="domain" description="Zn(2)-C6 fungal-type" evidence="9">
    <location>
        <begin position="142"/>
        <end position="173"/>
    </location>
</feature>
<dbReference type="PANTHER" id="PTHR47659">
    <property type="entry name" value="ZN(II)2CYS6 TRANSCRIPTION FACTOR (EUROFUNG)-RELATED"/>
    <property type="match status" value="1"/>
</dbReference>
<sequence>MSGSVSAEDPLETSGTARRPGHPELPQPITTVEASVATTSTTTSAGVPGAILTTQSPVTSTSQVPLPHHVASTPGDEISRPQVASSDTFSSRYPPPLVGPGVPQLSSTAYSHPPFGTSPSAASARALPQKGTRRTKPHVASACVNCKKKHLGCDTARPCRRCVLSGKEATCVDVTHKKRGRPPLKAEEASLRAYAQVDSRGASGEQHGTQLRRSMHRATSSRELRPMTDLQMPGGTTAAIGLRAAPTQAHRWPPSAYSPIVDPALSMPRSMGHRRFSSSGSIQSMTAASPPTFIPMTTAFNPAIGAARMPPGMGRPISSYTNQALQPGTSPPQYQQSFGMPVSYPENPRMGHRLSVGEPSGRDPRETYMESPVRLPPIYPPTMTTPGSSPHPHRLSDPYPTLWSPRTREQFLQQDQRHQVPAQGLIAPISPTSHMRQTMGEFSYGDASSRPLAPVSEATPRHLSISSSHGRNEPSSELDTSDSRPAKRQKMALDDMVND</sequence>
<dbReference type="GO" id="GO:0008270">
    <property type="term" value="F:zinc ion binding"/>
    <property type="evidence" value="ECO:0007669"/>
    <property type="project" value="InterPro"/>
</dbReference>
<evidence type="ECO:0000256" key="8">
    <source>
        <dbReference type="SAM" id="MobiDB-lite"/>
    </source>
</evidence>
<feature type="region of interest" description="Disordered" evidence="8">
    <location>
        <begin position="355"/>
        <end position="396"/>
    </location>
</feature>
<dbReference type="PROSITE" id="PS00463">
    <property type="entry name" value="ZN2_CY6_FUNGAL_1"/>
    <property type="match status" value="1"/>
</dbReference>
<evidence type="ECO:0000256" key="4">
    <source>
        <dbReference type="ARBA" id="ARBA00023125"/>
    </source>
</evidence>
<feature type="region of interest" description="Disordered" evidence="8">
    <location>
        <begin position="197"/>
        <end position="222"/>
    </location>
</feature>
<dbReference type="CDD" id="cd00067">
    <property type="entry name" value="GAL4"/>
    <property type="match status" value="1"/>
</dbReference>
<protein>
    <recommendedName>
        <fullName evidence="7">Transcription activator of gluconeogenesis acuK</fullName>
    </recommendedName>
</protein>
<feature type="compositionally biased region" description="Polar residues" evidence="8">
    <location>
        <begin position="464"/>
        <end position="478"/>
    </location>
</feature>
<name>Q0CMM7_ASPTN</name>